<dbReference type="InterPro" id="IPR019734">
    <property type="entry name" value="TPR_rpt"/>
</dbReference>
<dbReference type="OMA" id="CYDANSQ"/>
<gene>
    <name evidence="2" type="ORF">BSAL_25135</name>
</gene>
<dbReference type="Proteomes" id="UP000051952">
    <property type="component" value="Unassembled WGS sequence"/>
</dbReference>
<evidence type="ECO:0000256" key="1">
    <source>
        <dbReference type="SAM" id="MobiDB-lite"/>
    </source>
</evidence>
<evidence type="ECO:0000313" key="2">
    <source>
        <dbReference type="EMBL" id="CUG90127.1"/>
    </source>
</evidence>
<dbReference type="AlphaFoldDB" id="A0A0S4JIY4"/>
<dbReference type="SUPFAM" id="SSF48452">
    <property type="entry name" value="TPR-like"/>
    <property type="match status" value="1"/>
</dbReference>
<sequence length="482" mass="50891">MSVPSAPQNGALQSSRAKYALVPTTSTFNPVLGNNGQLTTVDQKVVPSPRGGRRSHSTNNAGGSSAGRGGLASSASTSGALIPLMAADASGGAAPLLSPRHLRDIGKFVDSNIRLPHAHRTGGGGAGQLVHIIPQCPFVQAPAVGDTLLKLAIAPIHAKESALDVPLRLTCPEQYHCPVLMDPRSNGTIASRIVSLLKGANSLPVHWEGETQGAEKSVAKINAIRDSEMRAAAANRSQKFDKEARALLSCGAMQYNSGNLEKAVQSFNTAVQRFEVVGDAQGVAYAHNVLGVCYYRLKEFKMALVHHKKQQVLSASYGKSVAQMNLGVAYSALGENAFAEQAFTDAHHSALEAQDSVLETIALGNLGLTYMRLGDVRKSQTNLEQCLEHCSIAGDRVGSAVCLLLLGEIYSVVDDAEHALFYYEHAFRVAGEAAVSDLQEIARVSIGVTRGNQNAKASLSTFAKALGQNVGMAELLLSLPHQ</sequence>
<reference evidence="3" key="1">
    <citation type="submission" date="2015-09" db="EMBL/GenBank/DDBJ databases">
        <authorList>
            <consortium name="Pathogen Informatics"/>
        </authorList>
    </citation>
    <scope>NUCLEOTIDE SEQUENCE [LARGE SCALE GENOMIC DNA]</scope>
    <source>
        <strain evidence="3">Lake Konstanz</strain>
    </source>
</reference>
<dbReference type="InterPro" id="IPR011990">
    <property type="entry name" value="TPR-like_helical_dom_sf"/>
</dbReference>
<organism evidence="2 3">
    <name type="scientific">Bodo saltans</name>
    <name type="common">Flagellated protozoan</name>
    <dbReference type="NCBI Taxonomy" id="75058"/>
    <lineage>
        <taxon>Eukaryota</taxon>
        <taxon>Discoba</taxon>
        <taxon>Euglenozoa</taxon>
        <taxon>Kinetoplastea</taxon>
        <taxon>Metakinetoplastina</taxon>
        <taxon>Eubodonida</taxon>
        <taxon>Bodonidae</taxon>
        <taxon>Bodo</taxon>
    </lineage>
</organism>
<evidence type="ECO:0000313" key="3">
    <source>
        <dbReference type="Proteomes" id="UP000051952"/>
    </source>
</evidence>
<accession>A0A0S4JIY4</accession>
<protein>
    <submittedName>
        <fullName evidence="2">Uncharacterized protein</fullName>
    </submittedName>
</protein>
<proteinExistence type="predicted"/>
<name>A0A0S4JIY4_BODSA</name>
<dbReference type="PANTHER" id="PTHR10098:SF108">
    <property type="entry name" value="TETRATRICOPEPTIDE REPEAT PROTEIN 28"/>
    <property type="match status" value="1"/>
</dbReference>
<dbReference type="Gene3D" id="1.25.40.10">
    <property type="entry name" value="Tetratricopeptide repeat domain"/>
    <property type="match status" value="1"/>
</dbReference>
<feature type="region of interest" description="Disordered" evidence="1">
    <location>
        <begin position="28"/>
        <end position="72"/>
    </location>
</feature>
<dbReference type="VEuPathDB" id="TriTrypDB:BSAL_25135"/>
<feature type="compositionally biased region" description="Polar residues" evidence="1">
    <location>
        <begin position="28"/>
        <end position="42"/>
    </location>
</feature>
<dbReference type="Pfam" id="PF13424">
    <property type="entry name" value="TPR_12"/>
    <property type="match status" value="1"/>
</dbReference>
<dbReference type="PANTHER" id="PTHR10098">
    <property type="entry name" value="RAPSYN-RELATED"/>
    <property type="match status" value="1"/>
</dbReference>
<keyword evidence="3" id="KW-1185">Reference proteome</keyword>
<dbReference type="OrthoDB" id="286233at2759"/>
<dbReference type="EMBL" id="CYKH01001795">
    <property type="protein sequence ID" value="CUG90127.1"/>
    <property type="molecule type" value="Genomic_DNA"/>
</dbReference>
<dbReference type="SMART" id="SM00028">
    <property type="entry name" value="TPR"/>
    <property type="match status" value="5"/>
</dbReference>